<accession>A0A1U7HM27</accession>
<feature type="domain" description="Transcription regulator PadR N-terminal" evidence="1">
    <location>
        <begin position="7"/>
        <end position="80"/>
    </location>
</feature>
<name>A0A1U7HM27_9CHRO</name>
<dbReference type="EMBL" id="MRCC01000012">
    <property type="protein sequence ID" value="OKH24619.1"/>
    <property type="molecule type" value="Genomic_DNA"/>
</dbReference>
<comment type="caution">
    <text evidence="3">The sequence shown here is derived from an EMBL/GenBank/DDBJ whole genome shotgun (WGS) entry which is preliminary data.</text>
</comment>
<dbReference type="Gene3D" id="1.10.10.10">
    <property type="entry name" value="Winged helix-like DNA-binding domain superfamily/Winged helix DNA-binding domain"/>
    <property type="match status" value="1"/>
</dbReference>
<dbReference type="OrthoDB" id="2374094at2"/>
<dbReference type="InterPro" id="IPR036388">
    <property type="entry name" value="WH-like_DNA-bd_sf"/>
</dbReference>
<proteinExistence type="predicted"/>
<dbReference type="RefSeq" id="WP_073550346.1">
    <property type="nucleotide sequence ID" value="NZ_CAWMVK010000004.1"/>
</dbReference>
<dbReference type="PANTHER" id="PTHR33169">
    <property type="entry name" value="PADR-FAMILY TRANSCRIPTIONAL REGULATOR"/>
    <property type="match status" value="1"/>
</dbReference>
<evidence type="ECO:0000259" key="2">
    <source>
        <dbReference type="Pfam" id="PF10400"/>
    </source>
</evidence>
<sequence>MLELATLGILQSKPLHGYRLKQQLEQFMSGCISVNYGAIYPLLRRLEERGDITTLIQEAGEAGPSRKIYSITSQGTTAFRRKMLEHPHESWVNARSRFIIKYFFFSHLEPAERIKLLEHRIMVCRLRLETLEVQPIPSDDFYEIAVWHRFIAVIKEELEWLNERLALEQRQELESRN</sequence>
<dbReference type="InterPro" id="IPR036390">
    <property type="entry name" value="WH_DNA-bd_sf"/>
</dbReference>
<dbReference type="STRING" id="247279.NIES1031_15035"/>
<feature type="domain" description="Transcription regulator PadR C-terminal" evidence="2">
    <location>
        <begin position="95"/>
        <end position="166"/>
    </location>
</feature>
<dbReference type="Proteomes" id="UP000185984">
    <property type="component" value="Unassembled WGS sequence"/>
</dbReference>
<dbReference type="SUPFAM" id="SSF46785">
    <property type="entry name" value="Winged helix' DNA-binding domain"/>
    <property type="match status" value="1"/>
</dbReference>
<dbReference type="InterPro" id="IPR018309">
    <property type="entry name" value="Tscrpt_reg_PadR_C"/>
</dbReference>
<reference evidence="3 4" key="1">
    <citation type="submission" date="2016-11" db="EMBL/GenBank/DDBJ databases">
        <title>Draft Genome Sequences of Nine Cyanobacterial Strains from Diverse Habitats.</title>
        <authorList>
            <person name="Zhu T."/>
            <person name="Hou S."/>
            <person name="Lu X."/>
            <person name="Hess W.R."/>
        </authorList>
    </citation>
    <scope>NUCLEOTIDE SEQUENCE [LARGE SCALE GENOMIC DNA]</scope>
    <source>
        <strain evidence="3 4">5.2 s.c.1</strain>
    </source>
</reference>
<evidence type="ECO:0000313" key="3">
    <source>
        <dbReference type="EMBL" id="OKH24619.1"/>
    </source>
</evidence>
<dbReference type="InterPro" id="IPR052509">
    <property type="entry name" value="Metal_resp_DNA-bind_regulator"/>
</dbReference>
<dbReference type="PANTHER" id="PTHR33169:SF14">
    <property type="entry name" value="TRANSCRIPTIONAL REGULATOR RV3488"/>
    <property type="match status" value="1"/>
</dbReference>
<dbReference type="AlphaFoldDB" id="A0A1U7HM27"/>
<organism evidence="3 4">
    <name type="scientific">Chroogloeocystis siderophila 5.2 s.c.1</name>
    <dbReference type="NCBI Taxonomy" id="247279"/>
    <lineage>
        <taxon>Bacteria</taxon>
        <taxon>Bacillati</taxon>
        <taxon>Cyanobacteriota</taxon>
        <taxon>Cyanophyceae</taxon>
        <taxon>Oscillatoriophycideae</taxon>
        <taxon>Chroococcales</taxon>
        <taxon>Chroococcaceae</taxon>
        <taxon>Chroogloeocystis</taxon>
    </lineage>
</organism>
<evidence type="ECO:0000259" key="1">
    <source>
        <dbReference type="Pfam" id="PF03551"/>
    </source>
</evidence>
<gene>
    <name evidence="3" type="ORF">NIES1031_15035</name>
</gene>
<protein>
    <submittedName>
        <fullName evidence="3">PadR family transcriptional regulator</fullName>
    </submittedName>
</protein>
<dbReference type="Pfam" id="PF10400">
    <property type="entry name" value="Vir_act_alpha_C"/>
    <property type="match status" value="1"/>
</dbReference>
<dbReference type="InterPro" id="IPR005149">
    <property type="entry name" value="Tscrpt_reg_PadR_N"/>
</dbReference>
<dbReference type="Pfam" id="PF03551">
    <property type="entry name" value="PadR"/>
    <property type="match status" value="1"/>
</dbReference>
<keyword evidence="4" id="KW-1185">Reference proteome</keyword>
<evidence type="ECO:0000313" key="4">
    <source>
        <dbReference type="Proteomes" id="UP000185984"/>
    </source>
</evidence>